<comment type="similarity">
    <text evidence="2">Belongs to the ABC transporter superfamily.</text>
</comment>
<keyword evidence="6 9" id="KW-0067">ATP-binding</keyword>
<proteinExistence type="inferred from homology"/>
<dbReference type="InterPro" id="IPR003439">
    <property type="entry name" value="ABC_transporter-like_ATP-bd"/>
</dbReference>
<sequence>MAMVTQEKLLEVQGLQTYFFTDEGISKAVDGIDFSIYRGETLGLVGESGCGKSMTSLSIMQLLSRPGRTVGGQILFKNEDLLTKSEEQMRRIRGKEISMIFQEPMTSLNPVYTVGEQVAEVFRLHENLGRKEAWAKAVELLRMVGIPSPEERAHQEPFRLSGGMRQRVMIAMAMACQPDLLIADEPTTALDVTVQSQILDLMKQLQQRMGMSIILITHDLGVVAETCDRVAVLYAGQIVEYASVDSIFDNPKHPYTQGLLQSLPRIDEDQDELLAIPGTVPSPYDLPSGCRFAPRCAFRKDICSTAQPELLKNSDEESVRCWMYDENWSGSDASGQPHISNQEGSKVI</sequence>
<evidence type="ECO:0000256" key="4">
    <source>
        <dbReference type="ARBA" id="ARBA00022475"/>
    </source>
</evidence>
<dbReference type="InterPro" id="IPR003593">
    <property type="entry name" value="AAA+_ATPase"/>
</dbReference>
<dbReference type="PANTHER" id="PTHR43297">
    <property type="entry name" value="OLIGOPEPTIDE TRANSPORT ATP-BINDING PROTEIN APPD"/>
    <property type="match status" value="1"/>
</dbReference>
<comment type="caution">
    <text evidence="9">The sequence shown here is derived from an EMBL/GenBank/DDBJ whole genome shotgun (WGS) entry which is preliminary data.</text>
</comment>
<evidence type="ECO:0000313" key="10">
    <source>
        <dbReference type="Proteomes" id="UP000810207"/>
    </source>
</evidence>
<keyword evidence="7" id="KW-0472">Membrane</keyword>
<dbReference type="Gene3D" id="3.40.50.300">
    <property type="entry name" value="P-loop containing nucleotide triphosphate hydrolases"/>
    <property type="match status" value="1"/>
</dbReference>
<evidence type="ECO:0000256" key="2">
    <source>
        <dbReference type="ARBA" id="ARBA00005417"/>
    </source>
</evidence>
<evidence type="ECO:0000313" key="9">
    <source>
        <dbReference type="EMBL" id="MBP2244454.1"/>
    </source>
</evidence>
<keyword evidence="4" id="KW-1003">Cell membrane</keyword>
<evidence type="ECO:0000256" key="7">
    <source>
        <dbReference type="ARBA" id="ARBA00023136"/>
    </source>
</evidence>
<dbReference type="InterPro" id="IPR050388">
    <property type="entry name" value="ABC_Ni/Peptide_Import"/>
</dbReference>
<dbReference type="PROSITE" id="PS50893">
    <property type="entry name" value="ABC_TRANSPORTER_2"/>
    <property type="match status" value="1"/>
</dbReference>
<dbReference type="CDD" id="cd03257">
    <property type="entry name" value="ABC_NikE_OppD_transporters"/>
    <property type="match status" value="1"/>
</dbReference>
<keyword evidence="3" id="KW-0813">Transport</keyword>
<dbReference type="Pfam" id="PF08352">
    <property type="entry name" value="oligo_HPY"/>
    <property type="match status" value="1"/>
</dbReference>
<evidence type="ECO:0000256" key="3">
    <source>
        <dbReference type="ARBA" id="ARBA00022448"/>
    </source>
</evidence>
<dbReference type="SUPFAM" id="SSF52540">
    <property type="entry name" value="P-loop containing nucleoside triphosphate hydrolases"/>
    <property type="match status" value="1"/>
</dbReference>
<dbReference type="GO" id="GO:0005524">
    <property type="term" value="F:ATP binding"/>
    <property type="evidence" value="ECO:0007669"/>
    <property type="project" value="UniProtKB-KW"/>
</dbReference>
<dbReference type="PANTHER" id="PTHR43297:SF2">
    <property type="entry name" value="DIPEPTIDE TRANSPORT ATP-BINDING PROTEIN DPPD"/>
    <property type="match status" value="1"/>
</dbReference>
<feature type="domain" description="ABC transporter" evidence="8">
    <location>
        <begin position="10"/>
        <end position="260"/>
    </location>
</feature>
<accession>A0ABS4RQ62</accession>
<evidence type="ECO:0000256" key="6">
    <source>
        <dbReference type="ARBA" id="ARBA00022840"/>
    </source>
</evidence>
<dbReference type="Pfam" id="PF00005">
    <property type="entry name" value="ABC_tran"/>
    <property type="match status" value="1"/>
</dbReference>
<organism evidence="9 10">
    <name type="scientific">Paenibacillus xylanexedens</name>
    <dbReference type="NCBI Taxonomy" id="528191"/>
    <lineage>
        <taxon>Bacteria</taxon>
        <taxon>Bacillati</taxon>
        <taxon>Bacillota</taxon>
        <taxon>Bacilli</taxon>
        <taxon>Bacillales</taxon>
        <taxon>Paenibacillaceae</taxon>
        <taxon>Paenibacillus</taxon>
    </lineage>
</organism>
<dbReference type="EMBL" id="JAGIKV010000003">
    <property type="protein sequence ID" value="MBP2244454.1"/>
    <property type="molecule type" value="Genomic_DNA"/>
</dbReference>
<dbReference type="InterPro" id="IPR013563">
    <property type="entry name" value="Oligopep_ABC_C"/>
</dbReference>
<protein>
    <submittedName>
        <fullName evidence="9">Peptide/nickel transport system ATP-binding protein/oligopeptide transport system ATP-binding protein</fullName>
    </submittedName>
</protein>
<dbReference type="InterPro" id="IPR017871">
    <property type="entry name" value="ABC_transporter-like_CS"/>
</dbReference>
<keyword evidence="10" id="KW-1185">Reference proteome</keyword>
<gene>
    <name evidence="9" type="ORF">J2Z28_001067</name>
</gene>
<dbReference type="PROSITE" id="PS00211">
    <property type="entry name" value="ABC_TRANSPORTER_1"/>
    <property type="match status" value="1"/>
</dbReference>
<dbReference type="Proteomes" id="UP000810207">
    <property type="component" value="Unassembled WGS sequence"/>
</dbReference>
<dbReference type="NCBIfam" id="TIGR01727">
    <property type="entry name" value="oligo_HPY"/>
    <property type="match status" value="1"/>
</dbReference>
<dbReference type="SMART" id="SM00382">
    <property type="entry name" value="AAA"/>
    <property type="match status" value="1"/>
</dbReference>
<reference evidence="9 10" key="1">
    <citation type="submission" date="2021-03" db="EMBL/GenBank/DDBJ databases">
        <title>Genomic Encyclopedia of Type Strains, Phase IV (KMG-IV): sequencing the most valuable type-strain genomes for metagenomic binning, comparative biology and taxonomic classification.</title>
        <authorList>
            <person name="Goeker M."/>
        </authorList>
    </citation>
    <scope>NUCLEOTIDE SEQUENCE [LARGE SCALE GENOMIC DNA]</scope>
    <source>
        <strain evidence="9 10">DSM 21292</strain>
    </source>
</reference>
<name>A0ABS4RQ62_PAEXY</name>
<comment type="subcellular location">
    <subcellularLocation>
        <location evidence="1">Cell membrane</location>
        <topology evidence="1">Peripheral membrane protein</topology>
    </subcellularLocation>
</comment>
<keyword evidence="5" id="KW-0547">Nucleotide-binding</keyword>
<dbReference type="InterPro" id="IPR027417">
    <property type="entry name" value="P-loop_NTPase"/>
</dbReference>
<evidence type="ECO:0000256" key="5">
    <source>
        <dbReference type="ARBA" id="ARBA00022741"/>
    </source>
</evidence>
<evidence type="ECO:0000259" key="8">
    <source>
        <dbReference type="PROSITE" id="PS50893"/>
    </source>
</evidence>
<evidence type="ECO:0000256" key="1">
    <source>
        <dbReference type="ARBA" id="ARBA00004202"/>
    </source>
</evidence>